<dbReference type="PANTHER" id="PTHR23088">
    <property type="entry name" value="NITRILASE-RELATED"/>
    <property type="match status" value="1"/>
</dbReference>
<organism evidence="4 5">
    <name type="scientific">Marivivens niveibacter</name>
    <dbReference type="NCBI Taxonomy" id="1930667"/>
    <lineage>
        <taxon>Bacteria</taxon>
        <taxon>Pseudomonadati</taxon>
        <taxon>Pseudomonadota</taxon>
        <taxon>Alphaproteobacteria</taxon>
        <taxon>Rhodobacterales</taxon>
        <taxon>Paracoccaceae</taxon>
        <taxon>Marivivens group</taxon>
        <taxon>Marivivens</taxon>
    </lineage>
</organism>
<dbReference type="RefSeq" id="WP_086451004.1">
    <property type="nucleotide sequence ID" value="NZ_MSPP01000002.1"/>
</dbReference>
<dbReference type="Gene3D" id="3.60.110.10">
    <property type="entry name" value="Carbon-nitrogen hydrolase"/>
    <property type="match status" value="1"/>
</dbReference>
<evidence type="ECO:0000256" key="2">
    <source>
        <dbReference type="SAM" id="MobiDB-lite"/>
    </source>
</evidence>
<name>A0A251WYZ8_9RHOB</name>
<protein>
    <submittedName>
        <fullName evidence="4">Amidohydrolase</fullName>
    </submittedName>
</protein>
<feature type="domain" description="CN hydrolase" evidence="3">
    <location>
        <begin position="1"/>
        <end position="254"/>
    </location>
</feature>
<dbReference type="InterPro" id="IPR045254">
    <property type="entry name" value="Nit1/2_C-N_Hydrolase"/>
</dbReference>
<dbReference type="PROSITE" id="PS50263">
    <property type="entry name" value="CN_HYDROLASE"/>
    <property type="match status" value="1"/>
</dbReference>
<evidence type="ECO:0000313" key="4">
    <source>
        <dbReference type="EMBL" id="OUD09667.1"/>
    </source>
</evidence>
<dbReference type="AlphaFoldDB" id="A0A251WYZ8"/>
<dbReference type="OrthoDB" id="9811121at2"/>
<dbReference type="EMBL" id="MSPP01000002">
    <property type="protein sequence ID" value="OUD09667.1"/>
    <property type="molecule type" value="Genomic_DNA"/>
</dbReference>
<reference evidence="4 5" key="1">
    <citation type="submission" date="2016-12" db="EMBL/GenBank/DDBJ databases">
        <title>The draft genome sequence of HSLHS2.</title>
        <authorList>
            <person name="Hu D."/>
            <person name="Wang L."/>
            <person name="Shao Z."/>
        </authorList>
    </citation>
    <scope>NUCLEOTIDE SEQUENCE [LARGE SCALE GENOMIC DNA]</scope>
    <source>
        <strain evidence="4">MCCC 1A06712</strain>
    </source>
</reference>
<dbReference type="GO" id="GO:0016811">
    <property type="term" value="F:hydrolase activity, acting on carbon-nitrogen (but not peptide) bonds, in linear amides"/>
    <property type="evidence" value="ECO:0007669"/>
    <property type="project" value="InterPro"/>
</dbReference>
<dbReference type="CDD" id="cd07572">
    <property type="entry name" value="nit"/>
    <property type="match status" value="1"/>
</dbReference>
<evidence type="ECO:0000256" key="1">
    <source>
        <dbReference type="ARBA" id="ARBA00022801"/>
    </source>
</evidence>
<evidence type="ECO:0000259" key="3">
    <source>
        <dbReference type="PROSITE" id="PS50263"/>
    </source>
</evidence>
<keyword evidence="1 4" id="KW-0378">Hydrolase</keyword>
<evidence type="ECO:0000313" key="5">
    <source>
        <dbReference type="Proteomes" id="UP000194664"/>
    </source>
</evidence>
<dbReference type="SUPFAM" id="SSF56317">
    <property type="entry name" value="Carbon-nitrogen hydrolase"/>
    <property type="match status" value="1"/>
</dbReference>
<dbReference type="Proteomes" id="UP000194664">
    <property type="component" value="Unassembled WGS sequence"/>
</dbReference>
<comment type="caution">
    <text evidence="4">The sequence shown here is derived from an EMBL/GenBank/DDBJ whole genome shotgun (WGS) entry which is preliminary data.</text>
</comment>
<dbReference type="InterPro" id="IPR036526">
    <property type="entry name" value="C-N_Hydrolase_sf"/>
</dbReference>
<feature type="region of interest" description="Disordered" evidence="2">
    <location>
        <begin position="263"/>
        <end position="282"/>
    </location>
</feature>
<dbReference type="Pfam" id="PF00795">
    <property type="entry name" value="CN_hydrolase"/>
    <property type="match status" value="1"/>
</dbReference>
<dbReference type="PANTHER" id="PTHR23088:SF27">
    <property type="entry name" value="DEAMINATED GLUTATHIONE AMIDASE"/>
    <property type="match status" value="1"/>
</dbReference>
<accession>A0A251WYZ8</accession>
<proteinExistence type="predicted"/>
<keyword evidence="5" id="KW-1185">Reference proteome</keyword>
<gene>
    <name evidence="4" type="ORF">BVC71_07480</name>
</gene>
<dbReference type="InterPro" id="IPR003010">
    <property type="entry name" value="C-N_Hydrolase"/>
</dbReference>
<sequence length="282" mass="30319">MKAALIQFCGSDDPADNLARISAMIESAADQGAGFVLTPEVTNIVSQNRAHQNDVLRHQDDDPILAGLRDLTARLGIWLSIGSIAVKTDDPDGRFANRSFVINPSGDIAAWYDKIHMFDVTVSETETYRESAGFRPGDRAVVCDTPFGTLGLSVCYDVRFSHLYRALAHAGASIILVPAAFSPVTGADHWEPLLRARAIENGAYVLASAQTGTHPARSGKSRQTYGHSMAISPWGAVIADAGTSEGIVFVDLCPEEVAKARQRIPSLSHDKQFKGPDGQSDQ</sequence>